<name>A0A5E4Q0T6_9NEOP</name>
<dbReference type="GO" id="GO:0005524">
    <property type="term" value="F:ATP binding"/>
    <property type="evidence" value="ECO:0007669"/>
    <property type="project" value="InterPro"/>
</dbReference>
<comment type="similarity">
    <text evidence="1">Belongs to the ClpA/ClpB family. Torsin subfamily.</text>
</comment>
<dbReference type="PANTHER" id="PTHR10760">
    <property type="entry name" value="TORSIN"/>
    <property type="match status" value="1"/>
</dbReference>
<dbReference type="GO" id="GO:0071218">
    <property type="term" value="P:cellular response to misfolded protein"/>
    <property type="evidence" value="ECO:0007669"/>
    <property type="project" value="TreeGrafter"/>
</dbReference>
<dbReference type="SMART" id="SM00382">
    <property type="entry name" value="AAA"/>
    <property type="match status" value="1"/>
</dbReference>
<feature type="non-terminal residue" evidence="3">
    <location>
        <position position="1"/>
    </location>
</feature>
<dbReference type="AlphaFoldDB" id="A0A5E4Q0T6"/>
<dbReference type="InterPro" id="IPR001270">
    <property type="entry name" value="ClpA/B"/>
</dbReference>
<dbReference type="Proteomes" id="UP000324832">
    <property type="component" value="Unassembled WGS sequence"/>
</dbReference>
<dbReference type="InterPro" id="IPR003593">
    <property type="entry name" value="AAA+_ATPase"/>
</dbReference>
<dbReference type="InterPro" id="IPR010448">
    <property type="entry name" value="Torsin"/>
</dbReference>
<dbReference type="Pfam" id="PF06309">
    <property type="entry name" value="Torsin"/>
    <property type="match status" value="1"/>
</dbReference>
<gene>
    <name evidence="3" type="ORF">LSINAPIS_LOCUS3735</name>
</gene>
<dbReference type="PRINTS" id="PR00300">
    <property type="entry name" value="CLPPROTEASEA"/>
</dbReference>
<dbReference type="GO" id="GO:0005737">
    <property type="term" value="C:cytoplasm"/>
    <property type="evidence" value="ECO:0007669"/>
    <property type="project" value="UniProtKB-ARBA"/>
</dbReference>
<dbReference type="GO" id="GO:0016887">
    <property type="term" value="F:ATP hydrolysis activity"/>
    <property type="evidence" value="ECO:0007669"/>
    <property type="project" value="InterPro"/>
</dbReference>
<dbReference type="EMBL" id="FZQP02000904">
    <property type="protein sequence ID" value="VVC90927.1"/>
    <property type="molecule type" value="Genomic_DNA"/>
</dbReference>
<dbReference type="InterPro" id="IPR027417">
    <property type="entry name" value="P-loop_NTPase"/>
</dbReference>
<dbReference type="SUPFAM" id="SSF52540">
    <property type="entry name" value="P-loop containing nucleoside triphosphate hydrolases"/>
    <property type="match status" value="1"/>
</dbReference>
<proteinExistence type="inferred from homology"/>
<dbReference type="GO" id="GO:0012505">
    <property type="term" value="C:endomembrane system"/>
    <property type="evidence" value="ECO:0007669"/>
    <property type="project" value="UniProtKB-ARBA"/>
</dbReference>
<evidence type="ECO:0000313" key="3">
    <source>
        <dbReference type="EMBL" id="VVC90927.1"/>
    </source>
</evidence>
<keyword evidence="4" id="KW-1185">Reference proteome</keyword>
<sequence>EKLIPNLPTYNLEVIEYAPYHTVKLNKAPILSSTKAEMQNWITNEGAHKGAIHDEDKKNRKALVISLHGWSGVGKNYVTNLVAEAIYLNGMQSKFVKIFMGKKDFDCSDIEKTQKELIDTVKKIVKECPTSLIIFDEIHEMCHSILDAIKPMLDHHHKVDGIDFRDAIFIFISNIGGKEIGDKLLELYSEGVKRSEVEFHNFEPMIRRTAYNTGKLNFNTYCQQFSIKEDVKTT</sequence>
<reference evidence="3 4" key="1">
    <citation type="submission" date="2017-07" db="EMBL/GenBank/DDBJ databases">
        <authorList>
            <person name="Talla V."/>
            <person name="Backstrom N."/>
        </authorList>
    </citation>
    <scope>NUCLEOTIDE SEQUENCE [LARGE SCALE GENOMIC DNA]</scope>
</reference>
<evidence type="ECO:0000256" key="1">
    <source>
        <dbReference type="ARBA" id="ARBA00006235"/>
    </source>
</evidence>
<protein>
    <recommendedName>
        <fullName evidence="2">AAA+ ATPase domain-containing protein</fullName>
    </recommendedName>
</protein>
<evidence type="ECO:0000259" key="2">
    <source>
        <dbReference type="SMART" id="SM00382"/>
    </source>
</evidence>
<dbReference type="PANTHER" id="PTHR10760:SF2">
    <property type="entry name" value="LD13476P-RELATED"/>
    <property type="match status" value="1"/>
</dbReference>
<organism evidence="3 4">
    <name type="scientific">Leptidea sinapis</name>
    <dbReference type="NCBI Taxonomy" id="189913"/>
    <lineage>
        <taxon>Eukaryota</taxon>
        <taxon>Metazoa</taxon>
        <taxon>Ecdysozoa</taxon>
        <taxon>Arthropoda</taxon>
        <taxon>Hexapoda</taxon>
        <taxon>Insecta</taxon>
        <taxon>Pterygota</taxon>
        <taxon>Neoptera</taxon>
        <taxon>Endopterygota</taxon>
        <taxon>Lepidoptera</taxon>
        <taxon>Glossata</taxon>
        <taxon>Ditrysia</taxon>
        <taxon>Papilionoidea</taxon>
        <taxon>Pieridae</taxon>
        <taxon>Dismorphiinae</taxon>
        <taxon>Leptidea</taxon>
    </lineage>
</organism>
<evidence type="ECO:0000313" key="4">
    <source>
        <dbReference type="Proteomes" id="UP000324832"/>
    </source>
</evidence>
<feature type="domain" description="AAA+ ATPase" evidence="2">
    <location>
        <begin position="61"/>
        <end position="203"/>
    </location>
</feature>
<accession>A0A5E4Q0T6</accession>
<dbReference type="Gene3D" id="3.40.50.300">
    <property type="entry name" value="P-loop containing nucleotide triphosphate hydrolases"/>
    <property type="match status" value="1"/>
</dbReference>